<proteinExistence type="predicted"/>
<name>A0ACB8C143_DERSI</name>
<accession>A0ACB8C143</accession>
<organism evidence="1 2">
    <name type="scientific">Dermacentor silvarum</name>
    <name type="common">Tick</name>
    <dbReference type="NCBI Taxonomy" id="543639"/>
    <lineage>
        <taxon>Eukaryota</taxon>
        <taxon>Metazoa</taxon>
        <taxon>Ecdysozoa</taxon>
        <taxon>Arthropoda</taxon>
        <taxon>Chelicerata</taxon>
        <taxon>Arachnida</taxon>
        <taxon>Acari</taxon>
        <taxon>Parasitiformes</taxon>
        <taxon>Ixodida</taxon>
        <taxon>Ixodoidea</taxon>
        <taxon>Ixodidae</taxon>
        <taxon>Rhipicephalinae</taxon>
        <taxon>Dermacentor</taxon>
    </lineage>
</organism>
<comment type="caution">
    <text evidence="1">The sequence shown here is derived from an EMBL/GenBank/DDBJ whole genome shotgun (WGS) entry which is preliminary data.</text>
</comment>
<sequence length="314" mass="35710">MPRNRFNKLGTLFHINDNNYVTAPTHPEHDRFFKDRRLPKRVSQNIAEVEPEEFNAVVEMIILFKGRCALKQYIKNKPHKLGIKVLARAGASGIIYAYDIYVGKGTVTESSELGISGDIVLKFTGTLSSNKGFKVACDSWFASCGLVCALKLWRIHCVGTVRPNHLPGCTFKGVVSLKKERRCSFDVESEPTNKIATIKWYDNEAVHLVSFYIGVEPTGQVQRWSSTSRTHGTVEQPTIIREYNRCMEGVDLCIMLVKLCCCDIRGKRYYLRIVFHIVVVYIVNAWLLYKRHWANPACDISLLLTSECKSPRLS</sequence>
<dbReference type="Proteomes" id="UP000821865">
    <property type="component" value="Chromosome 9"/>
</dbReference>
<protein>
    <submittedName>
        <fullName evidence="1">Uncharacterized protein</fullName>
    </submittedName>
</protein>
<evidence type="ECO:0000313" key="2">
    <source>
        <dbReference type="Proteomes" id="UP000821865"/>
    </source>
</evidence>
<dbReference type="EMBL" id="CM023478">
    <property type="protein sequence ID" value="KAH7932738.1"/>
    <property type="molecule type" value="Genomic_DNA"/>
</dbReference>
<evidence type="ECO:0000313" key="1">
    <source>
        <dbReference type="EMBL" id="KAH7932738.1"/>
    </source>
</evidence>
<reference evidence="1" key="1">
    <citation type="submission" date="2020-05" db="EMBL/GenBank/DDBJ databases">
        <title>Large-scale comparative analyses of tick genomes elucidate their genetic diversity and vector capacities.</title>
        <authorList>
            <person name="Jia N."/>
            <person name="Wang J."/>
            <person name="Shi W."/>
            <person name="Du L."/>
            <person name="Sun Y."/>
            <person name="Zhan W."/>
            <person name="Jiang J."/>
            <person name="Wang Q."/>
            <person name="Zhang B."/>
            <person name="Ji P."/>
            <person name="Sakyi L.B."/>
            <person name="Cui X."/>
            <person name="Yuan T."/>
            <person name="Jiang B."/>
            <person name="Yang W."/>
            <person name="Lam T.T.-Y."/>
            <person name="Chang Q."/>
            <person name="Ding S."/>
            <person name="Wang X."/>
            <person name="Zhu J."/>
            <person name="Ruan X."/>
            <person name="Zhao L."/>
            <person name="Wei J."/>
            <person name="Que T."/>
            <person name="Du C."/>
            <person name="Cheng J."/>
            <person name="Dai P."/>
            <person name="Han X."/>
            <person name="Huang E."/>
            <person name="Gao Y."/>
            <person name="Liu J."/>
            <person name="Shao H."/>
            <person name="Ye R."/>
            <person name="Li L."/>
            <person name="Wei W."/>
            <person name="Wang X."/>
            <person name="Wang C."/>
            <person name="Yang T."/>
            <person name="Huo Q."/>
            <person name="Li W."/>
            <person name="Guo W."/>
            <person name="Chen H."/>
            <person name="Zhou L."/>
            <person name="Ni X."/>
            <person name="Tian J."/>
            <person name="Zhou Y."/>
            <person name="Sheng Y."/>
            <person name="Liu T."/>
            <person name="Pan Y."/>
            <person name="Xia L."/>
            <person name="Li J."/>
            <person name="Zhao F."/>
            <person name="Cao W."/>
        </authorList>
    </citation>
    <scope>NUCLEOTIDE SEQUENCE</scope>
    <source>
        <strain evidence="1">Dsil-2018</strain>
    </source>
</reference>
<keyword evidence="2" id="KW-1185">Reference proteome</keyword>
<gene>
    <name evidence="1" type="ORF">HPB49_002086</name>
</gene>